<keyword evidence="1" id="KW-0812">Transmembrane</keyword>
<feature type="transmembrane region" description="Helical" evidence="1">
    <location>
        <begin position="21"/>
        <end position="40"/>
    </location>
</feature>
<dbReference type="PANTHER" id="PTHR40076:SF1">
    <property type="entry name" value="MEMBRANE PROTEIN"/>
    <property type="match status" value="1"/>
</dbReference>
<protein>
    <submittedName>
        <fullName evidence="2">DUF975 family protein</fullName>
    </submittedName>
</protein>
<feature type="transmembrane region" description="Helical" evidence="1">
    <location>
        <begin position="217"/>
        <end position="236"/>
    </location>
</feature>
<gene>
    <name evidence="2" type="ORF">IAA06_14400</name>
</gene>
<sequence length="257" mass="29377">MEQPWTREELKMRAKDALRKNYWACVIVALILTVVTALGAGNSGREAVSETRVTYYEDTHGELGYGADLLERGRELLDTLGTSPVGIIFGLIGAGLIVVFVVFILAFGIFVGNVLEVGGNKFFIENMYSAPRVGRILYGFRSGNYWNIVKTMFCRDLFVFLWMFLLIIPGIVKSYEYYMVPYLLAEYPDMSRQEAFARSRDMMYGEKWNAFILDLSFIPWLLLSRITVGVVGIFYVNPYVKATRAEFYDTLTRKMRG</sequence>
<accession>A0A9D2LUS9</accession>
<keyword evidence="1" id="KW-0472">Membrane</keyword>
<dbReference type="AlphaFoldDB" id="A0A9D2LUS9"/>
<dbReference type="PANTHER" id="PTHR40076">
    <property type="entry name" value="MEMBRANE PROTEIN-RELATED"/>
    <property type="match status" value="1"/>
</dbReference>
<organism evidence="2 3">
    <name type="scientific">Candidatus Blautia faecavium</name>
    <dbReference type="NCBI Taxonomy" id="2838487"/>
    <lineage>
        <taxon>Bacteria</taxon>
        <taxon>Bacillati</taxon>
        <taxon>Bacillota</taxon>
        <taxon>Clostridia</taxon>
        <taxon>Lachnospirales</taxon>
        <taxon>Lachnospiraceae</taxon>
        <taxon>Blautia</taxon>
    </lineage>
</organism>
<dbReference type="Pfam" id="PF06161">
    <property type="entry name" value="DUF975"/>
    <property type="match status" value="1"/>
</dbReference>
<keyword evidence="1" id="KW-1133">Transmembrane helix</keyword>
<reference evidence="2" key="1">
    <citation type="journal article" date="2021" name="PeerJ">
        <title>Extensive microbial diversity within the chicken gut microbiome revealed by metagenomics and culture.</title>
        <authorList>
            <person name="Gilroy R."/>
            <person name="Ravi A."/>
            <person name="Getino M."/>
            <person name="Pursley I."/>
            <person name="Horton D.L."/>
            <person name="Alikhan N.F."/>
            <person name="Baker D."/>
            <person name="Gharbi K."/>
            <person name="Hall N."/>
            <person name="Watson M."/>
            <person name="Adriaenssens E.M."/>
            <person name="Foster-Nyarko E."/>
            <person name="Jarju S."/>
            <person name="Secka A."/>
            <person name="Antonio M."/>
            <person name="Oren A."/>
            <person name="Chaudhuri R.R."/>
            <person name="La Ragione R."/>
            <person name="Hildebrand F."/>
            <person name="Pallen M.J."/>
        </authorList>
    </citation>
    <scope>NUCLEOTIDE SEQUENCE</scope>
    <source>
        <strain evidence="2">ChiSjej1B19-5720</strain>
    </source>
</reference>
<feature type="transmembrane region" description="Helical" evidence="1">
    <location>
        <begin position="157"/>
        <end position="175"/>
    </location>
</feature>
<feature type="transmembrane region" description="Helical" evidence="1">
    <location>
        <begin position="87"/>
        <end position="111"/>
    </location>
</feature>
<dbReference type="EMBL" id="DWYZ01000277">
    <property type="protein sequence ID" value="HJB29961.1"/>
    <property type="molecule type" value="Genomic_DNA"/>
</dbReference>
<reference evidence="2" key="2">
    <citation type="submission" date="2021-04" db="EMBL/GenBank/DDBJ databases">
        <authorList>
            <person name="Gilroy R."/>
        </authorList>
    </citation>
    <scope>NUCLEOTIDE SEQUENCE</scope>
    <source>
        <strain evidence="2">ChiSjej1B19-5720</strain>
    </source>
</reference>
<proteinExistence type="predicted"/>
<evidence type="ECO:0000313" key="3">
    <source>
        <dbReference type="Proteomes" id="UP000823842"/>
    </source>
</evidence>
<dbReference type="Proteomes" id="UP000823842">
    <property type="component" value="Unassembled WGS sequence"/>
</dbReference>
<name>A0A9D2LUS9_9FIRM</name>
<comment type="caution">
    <text evidence="2">The sequence shown here is derived from an EMBL/GenBank/DDBJ whole genome shotgun (WGS) entry which is preliminary data.</text>
</comment>
<dbReference type="InterPro" id="IPR010380">
    <property type="entry name" value="DUF975"/>
</dbReference>
<evidence type="ECO:0000256" key="1">
    <source>
        <dbReference type="SAM" id="Phobius"/>
    </source>
</evidence>
<evidence type="ECO:0000313" key="2">
    <source>
        <dbReference type="EMBL" id="HJB29961.1"/>
    </source>
</evidence>